<evidence type="ECO:0000313" key="2">
    <source>
        <dbReference type="WBParaSite" id="L893_g29960.t1"/>
    </source>
</evidence>
<dbReference type="WBParaSite" id="L893_g29960.t1">
    <property type="protein sequence ID" value="L893_g29960.t1"/>
    <property type="gene ID" value="L893_g29960"/>
</dbReference>
<name>A0A1I7ZU84_9BILA</name>
<keyword evidence="1" id="KW-1185">Reference proteome</keyword>
<protein>
    <submittedName>
        <fullName evidence="2">Secreted protein</fullName>
    </submittedName>
</protein>
<sequence>MVVISNVAVTSTSHRPMVLSAQINSGTVWTFARKRALKVDTVTLNQARRHHAALPNVSASKRYQIPANRSN</sequence>
<proteinExistence type="predicted"/>
<accession>A0A1I7ZU84</accession>
<evidence type="ECO:0000313" key="1">
    <source>
        <dbReference type="Proteomes" id="UP000095287"/>
    </source>
</evidence>
<reference evidence="2" key="1">
    <citation type="submission" date="2016-11" db="UniProtKB">
        <authorList>
            <consortium name="WormBaseParasite"/>
        </authorList>
    </citation>
    <scope>IDENTIFICATION</scope>
</reference>
<dbReference type="Proteomes" id="UP000095287">
    <property type="component" value="Unplaced"/>
</dbReference>
<dbReference type="AlphaFoldDB" id="A0A1I7ZU84"/>
<organism evidence="1 2">
    <name type="scientific">Steinernema glaseri</name>
    <dbReference type="NCBI Taxonomy" id="37863"/>
    <lineage>
        <taxon>Eukaryota</taxon>
        <taxon>Metazoa</taxon>
        <taxon>Ecdysozoa</taxon>
        <taxon>Nematoda</taxon>
        <taxon>Chromadorea</taxon>
        <taxon>Rhabditida</taxon>
        <taxon>Tylenchina</taxon>
        <taxon>Panagrolaimomorpha</taxon>
        <taxon>Strongyloidoidea</taxon>
        <taxon>Steinernematidae</taxon>
        <taxon>Steinernema</taxon>
    </lineage>
</organism>